<dbReference type="InterPro" id="IPR003607">
    <property type="entry name" value="HD/PDEase_dom"/>
</dbReference>
<comment type="caution">
    <text evidence="2">The sequence shown here is derived from an EMBL/GenBank/DDBJ whole genome shotgun (WGS) entry which is preliminary data.</text>
</comment>
<evidence type="ECO:0000313" key="2">
    <source>
        <dbReference type="EMBL" id="GGG28205.1"/>
    </source>
</evidence>
<proteinExistence type="predicted"/>
<evidence type="ECO:0000313" key="3">
    <source>
        <dbReference type="Proteomes" id="UP000616608"/>
    </source>
</evidence>
<organism evidence="2 3">
    <name type="scientific">Lysinibacillus alkalisoli</name>
    <dbReference type="NCBI Taxonomy" id="1911548"/>
    <lineage>
        <taxon>Bacteria</taxon>
        <taxon>Bacillati</taxon>
        <taxon>Bacillota</taxon>
        <taxon>Bacilli</taxon>
        <taxon>Bacillales</taxon>
        <taxon>Bacillaceae</taxon>
        <taxon>Lysinibacillus</taxon>
    </lineage>
</organism>
<dbReference type="Proteomes" id="UP000616608">
    <property type="component" value="Unassembled WGS sequence"/>
</dbReference>
<dbReference type="Gene3D" id="1.10.3210.10">
    <property type="entry name" value="Hypothetical protein af1432"/>
    <property type="match status" value="1"/>
</dbReference>
<dbReference type="PROSITE" id="PS51832">
    <property type="entry name" value="HD_GYP"/>
    <property type="match status" value="1"/>
</dbReference>
<dbReference type="PANTHER" id="PTHR43155:SF2">
    <property type="entry name" value="CYCLIC DI-GMP PHOSPHODIESTERASE PA4108"/>
    <property type="match status" value="1"/>
</dbReference>
<dbReference type="SMART" id="SM00471">
    <property type="entry name" value="HDc"/>
    <property type="match status" value="1"/>
</dbReference>
<reference evidence="2" key="2">
    <citation type="submission" date="2020-09" db="EMBL/GenBank/DDBJ databases">
        <authorList>
            <person name="Sun Q."/>
            <person name="Zhou Y."/>
        </authorList>
    </citation>
    <scope>NUCLEOTIDE SEQUENCE</scope>
    <source>
        <strain evidence="2">CGMCC 1.15760</strain>
    </source>
</reference>
<dbReference type="AlphaFoldDB" id="A0A917G8F9"/>
<sequence length="362" mass="41239">METMHLPIEQLRVGELIAEDIFANTKFPIVTKETTLTYEHLHIFEVFNIKAVHVLRESEETNEVDSAPYIDHAVTESVKTEVVFKKLYDETIHQFKKEFKSWEAGANINISKIRGMMLPIIELALNDKTIILNLNEYSTAKDYLYHHCIATGLITAVLAQKLGYDRGDTIQLAIGGTLADCGMSKVSSTIRNKKGALTENEFNEVRKHPIYTYKMIKDIPVLKPTIKAAVFQHHERLNGTGYPSQDRADKISKESQIIAIADVFHAMTSERMYRAKEPSFKVIEKIKEEEFGKFDITIIEALLSVVSDLTIGSKVVLSNLERGEVLYVQPNAPTRPLIKLQKNGEIIDLQKYRQIHIKKIIR</sequence>
<protein>
    <submittedName>
        <fullName evidence="2">HD family phosphohydrolase</fullName>
    </submittedName>
</protein>
<keyword evidence="3" id="KW-1185">Reference proteome</keyword>
<dbReference type="PANTHER" id="PTHR43155">
    <property type="entry name" value="CYCLIC DI-GMP PHOSPHODIESTERASE PA4108-RELATED"/>
    <property type="match status" value="1"/>
</dbReference>
<dbReference type="InterPro" id="IPR037522">
    <property type="entry name" value="HD_GYP_dom"/>
</dbReference>
<accession>A0A917G8F9</accession>
<dbReference type="Pfam" id="PF13487">
    <property type="entry name" value="HD_5"/>
    <property type="match status" value="1"/>
</dbReference>
<dbReference type="SUPFAM" id="SSF109604">
    <property type="entry name" value="HD-domain/PDEase-like"/>
    <property type="match status" value="1"/>
</dbReference>
<dbReference type="RefSeq" id="WP_188615266.1">
    <property type="nucleotide sequence ID" value="NZ_BMJT01000008.1"/>
</dbReference>
<evidence type="ECO:0000259" key="1">
    <source>
        <dbReference type="PROSITE" id="PS51832"/>
    </source>
</evidence>
<reference evidence="2" key="1">
    <citation type="journal article" date="2014" name="Int. J. Syst. Evol. Microbiol.">
        <title>Complete genome sequence of Corynebacterium casei LMG S-19264T (=DSM 44701T), isolated from a smear-ripened cheese.</title>
        <authorList>
            <consortium name="US DOE Joint Genome Institute (JGI-PGF)"/>
            <person name="Walter F."/>
            <person name="Albersmeier A."/>
            <person name="Kalinowski J."/>
            <person name="Ruckert C."/>
        </authorList>
    </citation>
    <scope>NUCLEOTIDE SEQUENCE</scope>
    <source>
        <strain evidence="2">CGMCC 1.15760</strain>
    </source>
</reference>
<dbReference type="EMBL" id="BMJT01000008">
    <property type="protein sequence ID" value="GGG28205.1"/>
    <property type="molecule type" value="Genomic_DNA"/>
</dbReference>
<gene>
    <name evidence="2" type="ORF">GCM10007425_23600</name>
</gene>
<feature type="domain" description="HD-GYP" evidence="1">
    <location>
        <begin position="123"/>
        <end position="318"/>
    </location>
</feature>
<name>A0A917G8F9_9BACI</name>
<dbReference type="CDD" id="cd00077">
    <property type="entry name" value="HDc"/>
    <property type="match status" value="1"/>
</dbReference>